<dbReference type="SMART" id="SM00479">
    <property type="entry name" value="EXOIII"/>
    <property type="match status" value="1"/>
</dbReference>
<dbReference type="AlphaFoldDB" id="A0A363CYQ6"/>
<reference evidence="2 3" key="1">
    <citation type="submission" date="2017-02" db="EMBL/GenBank/DDBJ databases">
        <title>Arcobacter caeni sp. nov, a new Arcobacter species isolated from reclaimed water.</title>
        <authorList>
            <person name="Figueras M.J."/>
            <person name="Perez-Cataluna A."/>
            <person name="Salas-Masso N."/>
        </authorList>
    </citation>
    <scope>NUCLEOTIDE SEQUENCE [LARGE SCALE GENOMIC DNA]</scope>
    <source>
        <strain evidence="2 3">RW17-10</strain>
    </source>
</reference>
<dbReference type="GO" id="GO:0006259">
    <property type="term" value="P:DNA metabolic process"/>
    <property type="evidence" value="ECO:0007669"/>
    <property type="project" value="UniProtKB-ARBA"/>
</dbReference>
<accession>A0A363CYQ6</accession>
<dbReference type="RefSeq" id="WP_407641249.1">
    <property type="nucleotide sequence ID" value="NZ_MUXE01000009.1"/>
</dbReference>
<dbReference type="GO" id="GO:0003676">
    <property type="term" value="F:nucleic acid binding"/>
    <property type="evidence" value="ECO:0007669"/>
    <property type="project" value="InterPro"/>
</dbReference>
<dbReference type="EMBL" id="MUXE01000009">
    <property type="protein sequence ID" value="PUE64209.1"/>
    <property type="molecule type" value="Genomic_DNA"/>
</dbReference>
<dbReference type="PANTHER" id="PTHR30231:SF7">
    <property type="entry name" value="BLR4117 PROTEIN"/>
    <property type="match status" value="1"/>
</dbReference>
<dbReference type="InterPro" id="IPR012337">
    <property type="entry name" value="RNaseH-like_sf"/>
</dbReference>
<dbReference type="NCBIfam" id="NF006601">
    <property type="entry name" value="PRK09145.1"/>
    <property type="match status" value="1"/>
</dbReference>
<sequence length="211" mass="24669">MIFNNLFKNWNRKKLKDIRFDFLFENPVFDEYVCLDCETSGLNPKKDEILSIGAVHIKKNKILMRKTFNIFLKPSKNINPESIKIHHIRPIDLKNGQNPKEAIYQLLEFIGSRPIVGYYIKFDAAIISRYTKEFIGIKLPNETIEVSSMYYKTRKKSSDYQFIDLRFDTILKNLDIPALGKHDALNDAIMTSMIFLKLKNLTAAKTTFYTN</sequence>
<dbReference type="GO" id="GO:0005829">
    <property type="term" value="C:cytosol"/>
    <property type="evidence" value="ECO:0007669"/>
    <property type="project" value="TreeGrafter"/>
</dbReference>
<name>A0A363CYQ6_9BACT</name>
<dbReference type="InterPro" id="IPR036397">
    <property type="entry name" value="RNaseH_sf"/>
</dbReference>
<dbReference type="Gene3D" id="3.30.420.10">
    <property type="entry name" value="Ribonuclease H-like superfamily/Ribonuclease H"/>
    <property type="match status" value="1"/>
</dbReference>
<protein>
    <submittedName>
        <fullName evidence="2">DNA polymerase III subunit epsilon</fullName>
    </submittedName>
</protein>
<gene>
    <name evidence="2" type="ORF">B0174_07430</name>
</gene>
<dbReference type="Pfam" id="PF00929">
    <property type="entry name" value="RNase_T"/>
    <property type="match status" value="1"/>
</dbReference>
<dbReference type="PANTHER" id="PTHR30231">
    <property type="entry name" value="DNA POLYMERASE III SUBUNIT EPSILON"/>
    <property type="match status" value="1"/>
</dbReference>
<keyword evidence="3" id="KW-1185">Reference proteome</keyword>
<feature type="domain" description="Exonuclease" evidence="1">
    <location>
        <begin position="31"/>
        <end position="204"/>
    </location>
</feature>
<dbReference type="GO" id="GO:0008408">
    <property type="term" value="F:3'-5' exonuclease activity"/>
    <property type="evidence" value="ECO:0007669"/>
    <property type="project" value="TreeGrafter"/>
</dbReference>
<dbReference type="CDD" id="cd06127">
    <property type="entry name" value="DEDDh"/>
    <property type="match status" value="1"/>
</dbReference>
<dbReference type="Proteomes" id="UP000251135">
    <property type="component" value="Unassembled WGS sequence"/>
</dbReference>
<comment type="caution">
    <text evidence="2">The sequence shown here is derived from an EMBL/GenBank/DDBJ whole genome shotgun (WGS) entry which is preliminary data.</text>
</comment>
<evidence type="ECO:0000313" key="2">
    <source>
        <dbReference type="EMBL" id="PUE64209.1"/>
    </source>
</evidence>
<organism evidence="2 3">
    <name type="scientific">Arcobacter caeni</name>
    <dbReference type="NCBI Taxonomy" id="1912877"/>
    <lineage>
        <taxon>Bacteria</taxon>
        <taxon>Pseudomonadati</taxon>
        <taxon>Campylobacterota</taxon>
        <taxon>Epsilonproteobacteria</taxon>
        <taxon>Campylobacterales</taxon>
        <taxon>Arcobacteraceae</taxon>
        <taxon>Arcobacter</taxon>
    </lineage>
</organism>
<dbReference type="InterPro" id="IPR013520">
    <property type="entry name" value="Ribonucl_H"/>
</dbReference>
<dbReference type="SUPFAM" id="SSF53098">
    <property type="entry name" value="Ribonuclease H-like"/>
    <property type="match status" value="1"/>
</dbReference>
<evidence type="ECO:0000313" key="3">
    <source>
        <dbReference type="Proteomes" id="UP000251135"/>
    </source>
</evidence>
<proteinExistence type="predicted"/>
<evidence type="ECO:0000259" key="1">
    <source>
        <dbReference type="SMART" id="SM00479"/>
    </source>
</evidence>